<name>A0A2H3CIH4_9AGAR</name>
<dbReference type="Proteomes" id="UP000218334">
    <property type="component" value="Unassembled WGS sequence"/>
</dbReference>
<keyword evidence="1" id="KW-0863">Zinc-finger</keyword>
<evidence type="ECO:0000313" key="4">
    <source>
        <dbReference type="EMBL" id="PBK75933.1"/>
    </source>
</evidence>
<reference evidence="5" key="1">
    <citation type="journal article" date="2017" name="Nat. Ecol. Evol.">
        <title>Genome expansion and lineage-specific genetic innovations in the forest pathogenic fungi Armillaria.</title>
        <authorList>
            <person name="Sipos G."/>
            <person name="Prasanna A.N."/>
            <person name="Walter M.C."/>
            <person name="O'Connor E."/>
            <person name="Balint B."/>
            <person name="Krizsan K."/>
            <person name="Kiss B."/>
            <person name="Hess J."/>
            <person name="Varga T."/>
            <person name="Slot J."/>
            <person name="Riley R."/>
            <person name="Boka B."/>
            <person name="Rigling D."/>
            <person name="Barry K."/>
            <person name="Lee J."/>
            <person name="Mihaltcheva S."/>
            <person name="LaButti K."/>
            <person name="Lipzen A."/>
            <person name="Waldron R."/>
            <person name="Moloney N.M."/>
            <person name="Sperisen C."/>
            <person name="Kredics L."/>
            <person name="Vagvoelgyi C."/>
            <person name="Patrignani A."/>
            <person name="Fitzpatrick D."/>
            <person name="Nagy I."/>
            <person name="Doyle S."/>
            <person name="Anderson J.B."/>
            <person name="Grigoriev I.V."/>
            <person name="Gueldener U."/>
            <person name="Muensterkoetter M."/>
            <person name="Nagy L.G."/>
        </authorList>
    </citation>
    <scope>NUCLEOTIDE SEQUENCE [LARGE SCALE GENOMIC DNA]</scope>
    <source>
        <strain evidence="5">28-4</strain>
    </source>
</reference>
<gene>
    <name evidence="4" type="ORF">ARMSODRAFT_950295</name>
</gene>
<protein>
    <recommendedName>
        <fullName evidence="3">C2H2-type domain-containing protein</fullName>
    </recommendedName>
</protein>
<dbReference type="Gene3D" id="3.30.160.60">
    <property type="entry name" value="Classic Zinc Finger"/>
    <property type="match status" value="1"/>
</dbReference>
<dbReference type="GO" id="GO:0008270">
    <property type="term" value="F:zinc ion binding"/>
    <property type="evidence" value="ECO:0007669"/>
    <property type="project" value="UniProtKB-KW"/>
</dbReference>
<organism evidence="4 5">
    <name type="scientific">Armillaria solidipes</name>
    <dbReference type="NCBI Taxonomy" id="1076256"/>
    <lineage>
        <taxon>Eukaryota</taxon>
        <taxon>Fungi</taxon>
        <taxon>Dikarya</taxon>
        <taxon>Basidiomycota</taxon>
        <taxon>Agaricomycotina</taxon>
        <taxon>Agaricomycetes</taxon>
        <taxon>Agaricomycetidae</taxon>
        <taxon>Agaricales</taxon>
        <taxon>Marasmiineae</taxon>
        <taxon>Physalacriaceae</taxon>
        <taxon>Armillaria</taxon>
    </lineage>
</organism>
<accession>A0A2H3CIH4</accession>
<evidence type="ECO:0000256" key="1">
    <source>
        <dbReference type="PROSITE-ProRule" id="PRU00042"/>
    </source>
</evidence>
<feature type="compositionally biased region" description="Polar residues" evidence="2">
    <location>
        <begin position="139"/>
        <end position="149"/>
    </location>
</feature>
<dbReference type="InterPro" id="IPR013087">
    <property type="entry name" value="Znf_C2H2_type"/>
</dbReference>
<dbReference type="PROSITE" id="PS00028">
    <property type="entry name" value="ZINC_FINGER_C2H2_1"/>
    <property type="match status" value="1"/>
</dbReference>
<evidence type="ECO:0000259" key="3">
    <source>
        <dbReference type="PROSITE" id="PS50157"/>
    </source>
</evidence>
<dbReference type="EMBL" id="KZ293417">
    <property type="protein sequence ID" value="PBK75933.1"/>
    <property type="molecule type" value="Genomic_DNA"/>
</dbReference>
<proteinExistence type="predicted"/>
<evidence type="ECO:0000256" key="2">
    <source>
        <dbReference type="SAM" id="MobiDB-lite"/>
    </source>
</evidence>
<feature type="domain" description="C2H2-type" evidence="3">
    <location>
        <begin position="246"/>
        <end position="274"/>
    </location>
</feature>
<dbReference type="AlphaFoldDB" id="A0A2H3CIH4"/>
<feature type="region of interest" description="Disordered" evidence="2">
    <location>
        <begin position="101"/>
        <end position="176"/>
    </location>
</feature>
<keyword evidence="5" id="KW-1185">Reference proteome</keyword>
<evidence type="ECO:0000313" key="5">
    <source>
        <dbReference type="Proteomes" id="UP000218334"/>
    </source>
</evidence>
<dbReference type="PROSITE" id="PS50157">
    <property type="entry name" value="ZINC_FINGER_C2H2_2"/>
    <property type="match status" value="1"/>
</dbReference>
<keyword evidence="1" id="KW-0862">Zinc</keyword>
<feature type="compositionally biased region" description="Polar residues" evidence="2">
    <location>
        <begin position="167"/>
        <end position="176"/>
    </location>
</feature>
<sequence length="306" mass="33354">MDDHGQIYLNVSTPPQALTLHDNLNFNDYTINVVEPSGSSAVQNWLSQTFIEDDNSSCPSSTYNSPVPGGLGDSFDTVYDAGSSWTDALQPYLTVPERSLRRYSDSGESSGSSIESLYDTYPGLRRSSSTPSLVRPNDPQVTEMSQNIGGLSLEDSQPLDFRGRTHPGQSFGTGSSLYGDNTVLSIPAPDDLLWSPGPSSPISLTSSRPPADGRAGNDNGKLGRRRSARSVQASMNRRKSPGPGKFVCHICRDDFTTKHRLKGHIDSKHEGKKLTCPSCNMVLSHGTSYDRHLKRTCPVLYPRNLT</sequence>
<keyword evidence="1" id="KW-0479">Metal-binding</keyword>
<feature type="region of interest" description="Disordered" evidence="2">
    <location>
        <begin position="189"/>
        <end position="242"/>
    </location>
</feature>
<feature type="compositionally biased region" description="Low complexity" evidence="2">
    <location>
        <begin position="106"/>
        <end position="116"/>
    </location>
</feature>